<comment type="caution">
    <text evidence="1">The sequence shown here is derived from an EMBL/GenBank/DDBJ whole genome shotgun (WGS) entry which is preliminary data.</text>
</comment>
<organism evidence="1 2">
    <name type="scientific">Hypothenemus hampei</name>
    <name type="common">Coffee berry borer</name>
    <dbReference type="NCBI Taxonomy" id="57062"/>
    <lineage>
        <taxon>Eukaryota</taxon>
        <taxon>Metazoa</taxon>
        <taxon>Ecdysozoa</taxon>
        <taxon>Arthropoda</taxon>
        <taxon>Hexapoda</taxon>
        <taxon>Insecta</taxon>
        <taxon>Pterygota</taxon>
        <taxon>Neoptera</taxon>
        <taxon>Endopterygota</taxon>
        <taxon>Coleoptera</taxon>
        <taxon>Polyphaga</taxon>
        <taxon>Cucujiformia</taxon>
        <taxon>Curculionidae</taxon>
        <taxon>Scolytinae</taxon>
        <taxon>Hypothenemus</taxon>
    </lineage>
</organism>
<gene>
    <name evidence="1" type="ORF">ABEB36_005148</name>
</gene>
<evidence type="ECO:0008006" key="3">
    <source>
        <dbReference type="Google" id="ProtNLM"/>
    </source>
</evidence>
<name>A0ABD1F063_HYPHA</name>
<evidence type="ECO:0000313" key="1">
    <source>
        <dbReference type="EMBL" id="KAL1505627.1"/>
    </source>
</evidence>
<dbReference type="EMBL" id="JBDJPC010000004">
    <property type="protein sequence ID" value="KAL1505627.1"/>
    <property type="molecule type" value="Genomic_DNA"/>
</dbReference>
<dbReference type="PANTHER" id="PTHR11012:SF55">
    <property type="entry name" value="BHLH DOMAIN-CONTAINING PROTEIN"/>
    <property type="match status" value="1"/>
</dbReference>
<keyword evidence="2" id="KW-1185">Reference proteome</keyword>
<dbReference type="PANTHER" id="PTHR11012">
    <property type="entry name" value="PROTEIN KINASE-LIKE DOMAIN-CONTAINING"/>
    <property type="match status" value="1"/>
</dbReference>
<protein>
    <recommendedName>
        <fullName evidence="3">CHK kinase-like domain-containing protein</fullName>
    </recommendedName>
</protein>
<accession>A0ABD1F063</accession>
<reference evidence="1 2" key="1">
    <citation type="submission" date="2024-05" db="EMBL/GenBank/DDBJ databases">
        <title>Genetic variation in Jamaican populations of the coffee berry borer (Hypothenemus hampei).</title>
        <authorList>
            <person name="Errbii M."/>
            <person name="Myrie A."/>
        </authorList>
    </citation>
    <scope>NUCLEOTIDE SEQUENCE [LARGE SCALE GENOMIC DNA]</scope>
    <source>
        <strain evidence="1">JA-Hopewell-2020-01-JO</strain>
        <tissue evidence="1">Whole body</tissue>
    </source>
</reference>
<dbReference type="AlphaFoldDB" id="A0ABD1F063"/>
<dbReference type="Pfam" id="PF02958">
    <property type="entry name" value="EcKL"/>
    <property type="match status" value="1"/>
</dbReference>
<dbReference type="Proteomes" id="UP001566132">
    <property type="component" value="Unassembled WGS sequence"/>
</dbReference>
<dbReference type="InterPro" id="IPR004119">
    <property type="entry name" value="EcKL"/>
</dbReference>
<evidence type="ECO:0000313" key="2">
    <source>
        <dbReference type="Proteomes" id="UP001566132"/>
    </source>
</evidence>
<proteinExistence type="predicted"/>
<sequence>MIRFTAPGENYGSTMLKLEFLVEKNVNFSTTNAVAKRLPMGNAANEFHKFTMKSKILWYSELLSVIVELGNEFEIHVSYFPEYLGSRWGDGQDEEPILLLQNLIPEGYRNVDRLKRFDLETSKAVLRSLAAFHALPLIMNMKFKKPELLKTVEYFLDKNNSVPSQPYVM</sequence>